<protein>
    <recommendedName>
        <fullName evidence="1">DUF4097 domain-containing protein</fullName>
    </recommendedName>
</protein>
<evidence type="ECO:0000313" key="2">
    <source>
        <dbReference type="EMBL" id="GAA0466559.1"/>
    </source>
</evidence>
<dbReference type="Pfam" id="PF13349">
    <property type="entry name" value="DUF4097"/>
    <property type="match status" value="1"/>
</dbReference>
<gene>
    <name evidence="2" type="ORF">GCM10008935_23090</name>
</gene>
<reference evidence="3" key="1">
    <citation type="journal article" date="2019" name="Int. J. Syst. Evol. Microbiol.">
        <title>The Global Catalogue of Microorganisms (GCM) 10K type strain sequencing project: providing services to taxonomists for standard genome sequencing and annotation.</title>
        <authorList>
            <consortium name="The Broad Institute Genomics Platform"/>
            <consortium name="The Broad Institute Genome Sequencing Center for Infectious Disease"/>
            <person name="Wu L."/>
            <person name="Ma J."/>
        </authorList>
    </citation>
    <scope>NUCLEOTIDE SEQUENCE [LARGE SCALE GENOMIC DNA]</scope>
    <source>
        <strain evidence="3">JCM 14193</strain>
    </source>
</reference>
<dbReference type="RefSeq" id="WP_343783707.1">
    <property type="nucleotide sequence ID" value="NZ_BAAACZ010000018.1"/>
</dbReference>
<organism evidence="2 3">
    <name type="scientific">Alkalibacillus silvisoli</name>
    <dbReference type="NCBI Taxonomy" id="392823"/>
    <lineage>
        <taxon>Bacteria</taxon>
        <taxon>Bacillati</taxon>
        <taxon>Bacillota</taxon>
        <taxon>Bacilli</taxon>
        <taxon>Bacillales</taxon>
        <taxon>Bacillaceae</taxon>
        <taxon>Alkalibacillus</taxon>
    </lineage>
</organism>
<accession>A0ABP3JXZ8</accession>
<feature type="domain" description="DUF4097" evidence="1">
    <location>
        <begin position="52"/>
        <end position="278"/>
    </location>
</feature>
<dbReference type="InterPro" id="IPR025164">
    <property type="entry name" value="Toastrack_DUF4097"/>
</dbReference>
<comment type="caution">
    <text evidence="2">The sequence shown here is derived from an EMBL/GenBank/DDBJ whole genome shotgun (WGS) entry which is preliminary data.</text>
</comment>
<evidence type="ECO:0000259" key="1">
    <source>
        <dbReference type="Pfam" id="PF13349"/>
    </source>
</evidence>
<evidence type="ECO:0000313" key="3">
    <source>
        <dbReference type="Proteomes" id="UP001500740"/>
    </source>
</evidence>
<keyword evidence="3" id="KW-1185">Reference proteome</keyword>
<proteinExistence type="predicted"/>
<name>A0ABP3JXZ8_9BACI</name>
<sequence>MKVVAKIALIGLIVGFVGLLISVLVSGSSLVENYVGEISTVQDQKEYDAELVDEIYIDVSVAEVNILPTDEDEVKVNYNGRFSQAFMQQTDLGIELKNNELHLNVNTDNPIMFLPTFGGQHIELDLYLPKKAYHVLSIDSSAGKTHVESAVVSEVEIVSSAGKITLEDIESERTNIRSSAGMVEVNYLTGDLDIRTSAGEIVTTLEQIEQDISFNATAGAINLYVHNEPTNISLDFQATAGEGSVGFPMNYEVNSNREIKGTIGEGLYNITVRASAGSFDFAYR</sequence>
<dbReference type="EMBL" id="BAAACZ010000018">
    <property type="protein sequence ID" value="GAA0466559.1"/>
    <property type="molecule type" value="Genomic_DNA"/>
</dbReference>
<dbReference type="Proteomes" id="UP001500740">
    <property type="component" value="Unassembled WGS sequence"/>
</dbReference>